<keyword evidence="2" id="KW-1133">Transmembrane helix</keyword>
<evidence type="ECO:0000313" key="4">
    <source>
        <dbReference type="Proteomes" id="UP000029078"/>
    </source>
</evidence>
<dbReference type="STRING" id="78346.BRUM_0773"/>
<name>A0A087CWH9_BIFRU</name>
<evidence type="ECO:0000256" key="1">
    <source>
        <dbReference type="SAM" id="MobiDB-lite"/>
    </source>
</evidence>
<accession>A0A087CWH9</accession>
<dbReference type="PANTHER" id="PTHR43265">
    <property type="entry name" value="ESTERASE ESTD"/>
    <property type="match status" value="1"/>
</dbReference>
<feature type="region of interest" description="Disordered" evidence="1">
    <location>
        <begin position="484"/>
        <end position="521"/>
    </location>
</feature>
<feature type="compositionally biased region" description="Polar residues" evidence="1">
    <location>
        <begin position="489"/>
        <end position="520"/>
    </location>
</feature>
<dbReference type="InterPro" id="IPR029058">
    <property type="entry name" value="AB_hydrolase_fold"/>
</dbReference>
<feature type="transmembrane region" description="Helical" evidence="2">
    <location>
        <begin position="447"/>
        <end position="477"/>
    </location>
</feature>
<dbReference type="SUPFAM" id="SSF53474">
    <property type="entry name" value="alpha/beta-Hydrolases"/>
    <property type="match status" value="1"/>
</dbReference>
<sequence length="674" mass="72446">MEPTSARIKGFPHIHRWIVEGVIAIFPWFRVDLQHETSVGDYEIAIIRGFPMIPCFPRHARRIRLEWRTVRSIVKRILVTCAATTALALLLTMVLCALGNAMAPKWQVEPFTDHITLTTTNTAIQAVDPATGAVFKTPQEGAYRTKETHITVALDGGKTVNAIVREPLDAPADRPACLFLHGSGTGKSSEAFVDVANAMASAGITTLVPDKRLDNYTMLHRDYVSSAHDYAKSLEILRKWPGVSRSETGIYAESEGTWIATVLTQQHPDLAFAILTSPPVVSGRQQMTLAATNYLTAAGAPDAVKQLIPRITSLGTQRMGLAYADFDAAKYRRSLTMPLLINYGVKDTAMPVEQGARLLIKAANQAGNTNVTLRYYDANHQLRTGSNQTVPGLPLEPHYTHDLEDWINAVTSGTGANGWATPMIAGTQPNQTVTAPLKTPPALVKSMGVIVGAIAVCPLCALLAMCGAPILLIAGWVRERRASRRISHDSASTEPAEPTDSTSMFSTDATTPTGPSTQPNAARPIAITDHRFPVGMRVALALNTLLAVGTTGVFLAYLVTVIIDAISLTDNSAVLAKNWHAIVMLTWLSLVAFAWLLAEIIVDACRRHARNRAIASIDDDADMNNGHDAAAGSRCDIGKDGKACIGSGHVIVATCVVVSAALSLALLAFWGLFC</sequence>
<feature type="transmembrane region" description="Helical" evidence="2">
    <location>
        <begin position="579"/>
        <end position="602"/>
    </location>
</feature>
<reference evidence="3 4" key="1">
    <citation type="submission" date="2014-03" db="EMBL/GenBank/DDBJ databases">
        <title>Genomics of Bifidobacteria.</title>
        <authorList>
            <person name="Ventura M."/>
            <person name="Milani C."/>
            <person name="Lugli G.A."/>
        </authorList>
    </citation>
    <scope>NUCLEOTIDE SEQUENCE [LARGE SCALE GENOMIC DNA]</scope>
    <source>
        <strain evidence="3 4">LMG 21811</strain>
    </source>
</reference>
<keyword evidence="2" id="KW-0812">Transmembrane</keyword>
<keyword evidence="3" id="KW-0378">Hydrolase</keyword>
<proteinExistence type="predicted"/>
<dbReference type="AlphaFoldDB" id="A0A087CWH9"/>
<evidence type="ECO:0000313" key="3">
    <source>
        <dbReference type="EMBL" id="KFI87629.1"/>
    </source>
</evidence>
<dbReference type="eggNOG" id="COG1073">
    <property type="taxonomic scope" value="Bacteria"/>
</dbReference>
<dbReference type="EMBL" id="JGZL01000012">
    <property type="protein sequence ID" value="KFI87629.1"/>
    <property type="molecule type" value="Genomic_DNA"/>
</dbReference>
<dbReference type="Gene3D" id="3.40.50.1820">
    <property type="entry name" value="alpha/beta hydrolase"/>
    <property type="match status" value="1"/>
</dbReference>
<dbReference type="InterPro" id="IPR053145">
    <property type="entry name" value="AB_hydrolase_Est10"/>
</dbReference>
<keyword evidence="2" id="KW-0472">Membrane</keyword>
<dbReference type="GO" id="GO:0052689">
    <property type="term" value="F:carboxylic ester hydrolase activity"/>
    <property type="evidence" value="ECO:0007669"/>
    <property type="project" value="TreeGrafter"/>
</dbReference>
<protein>
    <submittedName>
        <fullName evidence="3">Putative alpha/beta hydrolase family protein</fullName>
    </submittedName>
</protein>
<gene>
    <name evidence="3" type="ORF">BRUM_0773</name>
</gene>
<feature type="transmembrane region" description="Helical" evidence="2">
    <location>
        <begin position="650"/>
        <end position="673"/>
    </location>
</feature>
<feature type="transmembrane region" description="Helical" evidence="2">
    <location>
        <begin position="538"/>
        <end position="559"/>
    </location>
</feature>
<keyword evidence="4" id="KW-1185">Reference proteome</keyword>
<dbReference type="Proteomes" id="UP000029078">
    <property type="component" value="Unassembled WGS sequence"/>
</dbReference>
<feature type="transmembrane region" description="Helical" evidence="2">
    <location>
        <begin position="77"/>
        <end position="102"/>
    </location>
</feature>
<evidence type="ECO:0000256" key="2">
    <source>
        <dbReference type="SAM" id="Phobius"/>
    </source>
</evidence>
<organism evidence="3 4">
    <name type="scientific">Bifidobacterium ruminantium</name>
    <dbReference type="NCBI Taxonomy" id="78346"/>
    <lineage>
        <taxon>Bacteria</taxon>
        <taxon>Bacillati</taxon>
        <taxon>Actinomycetota</taxon>
        <taxon>Actinomycetes</taxon>
        <taxon>Bifidobacteriales</taxon>
        <taxon>Bifidobacteriaceae</taxon>
        <taxon>Bifidobacterium</taxon>
    </lineage>
</organism>
<comment type="caution">
    <text evidence="3">The sequence shown here is derived from an EMBL/GenBank/DDBJ whole genome shotgun (WGS) entry which is preliminary data.</text>
</comment>
<dbReference type="PANTHER" id="PTHR43265:SF1">
    <property type="entry name" value="ESTERASE ESTD"/>
    <property type="match status" value="1"/>
</dbReference>